<feature type="region of interest" description="Disordered" evidence="1">
    <location>
        <begin position="29"/>
        <end position="71"/>
    </location>
</feature>
<evidence type="ECO:0000313" key="3">
    <source>
        <dbReference type="Proteomes" id="UP001292094"/>
    </source>
</evidence>
<dbReference type="EMBL" id="JAWZYT010002302">
    <property type="protein sequence ID" value="KAK4305283.1"/>
    <property type="molecule type" value="Genomic_DNA"/>
</dbReference>
<evidence type="ECO:0000256" key="1">
    <source>
        <dbReference type="SAM" id="MobiDB-lite"/>
    </source>
</evidence>
<dbReference type="AlphaFoldDB" id="A0AAE1U0D9"/>
<feature type="compositionally biased region" description="Basic and acidic residues" evidence="1">
    <location>
        <begin position="29"/>
        <end position="45"/>
    </location>
</feature>
<accession>A0AAE1U0D9</accession>
<protein>
    <submittedName>
        <fullName evidence="2">Uncharacterized protein</fullName>
    </submittedName>
</protein>
<feature type="compositionally biased region" description="Basic residues" evidence="1">
    <location>
        <begin position="49"/>
        <end position="59"/>
    </location>
</feature>
<organism evidence="2 3">
    <name type="scientific">Petrolisthes manimaculis</name>
    <dbReference type="NCBI Taxonomy" id="1843537"/>
    <lineage>
        <taxon>Eukaryota</taxon>
        <taxon>Metazoa</taxon>
        <taxon>Ecdysozoa</taxon>
        <taxon>Arthropoda</taxon>
        <taxon>Crustacea</taxon>
        <taxon>Multicrustacea</taxon>
        <taxon>Malacostraca</taxon>
        <taxon>Eumalacostraca</taxon>
        <taxon>Eucarida</taxon>
        <taxon>Decapoda</taxon>
        <taxon>Pleocyemata</taxon>
        <taxon>Anomura</taxon>
        <taxon>Galatheoidea</taxon>
        <taxon>Porcellanidae</taxon>
        <taxon>Petrolisthes</taxon>
    </lineage>
</organism>
<gene>
    <name evidence="2" type="ORF">Pmani_022821</name>
</gene>
<comment type="caution">
    <text evidence="2">The sequence shown here is derived from an EMBL/GenBank/DDBJ whole genome shotgun (WGS) entry which is preliminary data.</text>
</comment>
<evidence type="ECO:0000313" key="2">
    <source>
        <dbReference type="EMBL" id="KAK4305283.1"/>
    </source>
</evidence>
<feature type="compositionally biased region" description="Polar residues" evidence="1">
    <location>
        <begin position="60"/>
        <end position="71"/>
    </location>
</feature>
<keyword evidence="3" id="KW-1185">Reference proteome</keyword>
<name>A0AAE1U0D9_9EUCA</name>
<proteinExistence type="predicted"/>
<dbReference type="Proteomes" id="UP001292094">
    <property type="component" value="Unassembled WGS sequence"/>
</dbReference>
<reference evidence="2" key="1">
    <citation type="submission" date="2023-11" db="EMBL/GenBank/DDBJ databases">
        <title>Genome assemblies of two species of porcelain crab, Petrolisthes cinctipes and Petrolisthes manimaculis (Anomura: Porcellanidae).</title>
        <authorList>
            <person name="Angst P."/>
        </authorList>
    </citation>
    <scope>NUCLEOTIDE SEQUENCE</scope>
    <source>
        <strain evidence="2">PB745_02</strain>
        <tissue evidence="2">Gill</tissue>
    </source>
</reference>
<sequence>MEKEELSGKEIWTRRKEEKREKMEKKEVVKKYGKREGGMQCEKKAGHPSIHRVSNRHFSHPSTDTFSHPSTASSHFLRTNINTILSHLISSVSRGHMLEKSEARR</sequence>